<sequence>MAEQYDGVTIKLGLNTANIDRGMQALSRKMKTLNSEIKSHLSAFDMAEKSSDKYNGKIKILNKQLETQGQKVASAENKLKSLKGEQTKANEKIAESSQKLEKTKTTCDKIYDEDNDKQIDLIIFGVLIASLDLLLFRRYNKKEEK</sequence>
<evidence type="ECO:0000313" key="3">
    <source>
        <dbReference type="Proteomes" id="UP000242470"/>
    </source>
</evidence>
<dbReference type="AlphaFoldDB" id="A0AAP8TSR6"/>
<gene>
    <name evidence="2" type="ORF">CD158_08355</name>
</gene>
<proteinExistence type="predicted"/>
<accession>A0AAP8TSR6</accession>
<evidence type="ECO:0000313" key="2">
    <source>
        <dbReference type="EMBL" id="PNZ66483.1"/>
    </source>
</evidence>
<feature type="coiled-coil region" evidence="1">
    <location>
        <begin position="23"/>
        <end position="99"/>
    </location>
</feature>
<dbReference type="EMBL" id="PPQW01000059">
    <property type="protein sequence ID" value="PNZ66483.1"/>
    <property type="molecule type" value="Genomic_DNA"/>
</dbReference>
<name>A0AAP8TSR6_9STAP</name>
<dbReference type="SUPFAM" id="SSF57997">
    <property type="entry name" value="Tropomyosin"/>
    <property type="match status" value="1"/>
</dbReference>
<dbReference type="Gene3D" id="1.20.5.340">
    <property type="match status" value="1"/>
</dbReference>
<dbReference type="RefSeq" id="WP_059107697.1">
    <property type="nucleotide sequence ID" value="NZ_AP024589.1"/>
</dbReference>
<protein>
    <submittedName>
        <fullName evidence="2">Uncharacterized protein</fullName>
    </submittedName>
</protein>
<reference evidence="2 3" key="1">
    <citation type="submission" date="2017-08" db="EMBL/GenBank/DDBJ databases">
        <title>Draft genome sequences of 64 type strains of genus Staph aureus.</title>
        <authorList>
            <person name="Cole K."/>
            <person name="Golubchik T."/>
            <person name="Russell J."/>
            <person name="Foster D."/>
            <person name="Llewelyn M."/>
            <person name="Wilson D."/>
            <person name="Crook D."/>
            <person name="Paul J."/>
        </authorList>
    </citation>
    <scope>NUCLEOTIDE SEQUENCE [LARGE SCALE GENOMIC DNA]</scope>
    <source>
        <strain evidence="2 3">NCTC 12101</strain>
    </source>
</reference>
<organism evidence="2 3">
    <name type="scientific">Staphylococcus auricularis</name>
    <dbReference type="NCBI Taxonomy" id="29379"/>
    <lineage>
        <taxon>Bacteria</taxon>
        <taxon>Bacillati</taxon>
        <taxon>Bacillota</taxon>
        <taxon>Bacilli</taxon>
        <taxon>Bacillales</taxon>
        <taxon>Staphylococcaceae</taxon>
        <taxon>Staphylococcus</taxon>
    </lineage>
</organism>
<dbReference type="GeneID" id="64981874"/>
<comment type="caution">
    <text evidence="2">The sequence shown here is derived from an EMBL/GenBank/DDBJ whole genome shotgun (WGS) entry which is preliminary data.</text>
</comment>
<evidence type="ECO:0000256" key="1">
    <source>
        <dbReference type="SAM" id="Coils"/>
    </source>
</evidence>
<dbReference type="Proteomes" id="UP000242470">
    <property type="component" value="Unassembled WGS sequence"/>
</dbReference>
<keyword evidence="1" id="KW-0175">Coiled coil</keyword>